<feature type="transmembrane region" description="Helical" evidence="1">
    <location>
        <begin position="113"/>
        <end position="131"/>
    </location>
</feature>
<dbReference type="EMBL" id="JPWV03000059">
    <property type="protein sequence ID" value="KAG2527201.1"/>
    <property type="molecule type" value="Genomic_DNA"/>
</dbReference>
<protein>
    <recommendedName>
        <fullName evidence="4">Nickel/cobalt efflux system</fullName>
    </recommendedName>
</protein>
<reference evidence="2" key="1">
    <citation type="journal article" date="2015" name="Genom Data">
        <title>Genome sequences of six Phytophthora species associated with forests in New Zealand.</title>
        <authorList>
            <person name="Studholme D.J."/>
            <person name="McDougal R.L."/>
            <person name="Sambles C."/>
            <person name="Hansen E."/>
            <person name="Hardy G."/>
            <person name="Grant M."/>
            <person name="Ganley R.J."/>
            <person name="Williams N.M."/>
        </authorList>
    </citation>
    <scope>NUCLEOTIDE SEQUENCE</scope>
    <source>
        <strain evidence="2">NZFS 2646</strain>
    </source>
</reference>
<feature type="transmembrane region" description="Helical" evidence="1">
    <location>
        <begin position="248"/>
        <end position="272"/>
    </location>
</feature>
<comment type="caution">
    <text evidence="2">The sequence shown here is derived from an EMBL/GenBank/DDBJ whole genome shotgun (WGS) entry which is preliminary data.</text>
</comment>
<dbReference type="PANTHER" id="PTHR33876">
    <property type="entry name" value="UNNAMED PRODUCT"/>
    <property type="match status" value="1"/>
</dbReference>
<dbReference type="InterPro" id="IPR052776">
    <property type="entry name" value="Chloro_ReproSupport/MetalTrans"/>
</dbReference>
<sequence length="347" mass="37505">MSSCLCEWGLDYDSIEGHGVNYGTGFDASFDVDLDHTKAKYFYNGPPQLTSFFIIMAAVDTVTVLEHASLPGIITTGLLLGFVHVLTGPDHLSALIVLSAGSSWRSCQLGMRWGCGHSTGLIVVTACFLALNQHLDVETFGSYCDFMVGFLMMGLGLWSLRYYLLLSRKLQQKHHPVGERTPLQLESQLQPKEGSESDTEVQKILHAHHLDHQGPSTCTEVDQTETKTCCFGLLKGDIKNPRTQKITAFAYGTAHGLAGTGGILGVLPAVILNDWIKSSAYLGSFCVSSIIAMGGFAALYGEVTGRMSRFSDSSLVRVGIFSSCVSLTVGIMWVILVSTGTLDEVFG</sequence>
<accession>A0A8T0M4M8</accession>
<evidence type="ECO:0000313" key="3">
    <source>
        <dbReference type="Proteomes" id="UP000785171"/>
    </source>
</evidence>
<evidence type="ECO:0008006" key="4">
    <source>
        <dbReference type="Google" id="ProtNLM"/>
    </source>
</evidence>
<organism evidence="2 3">
    <name type="scientific">Phytophthora kernoviae</name>
    <dbReference type="NCBI Taxonomy" id="325452"/>
    <lineage>
        <taxon>Eukaryota</taxon>
        <taxon>Sar</taxon>
        <taxon>Stramenopiles</taxon>
        <taxon>Oomycota</taxon>
        <taxon>Peronosporomycetes</taxon>
        <taxon>Peronosporales</taxon>
        <taxon>Peronosporaceae</taxon>
        <taxon>Phytophthora</taxon>
    </lineage>
</organism>
<evidence type="ECO:0000256" key="1">
    <source>
        <dbReference type="SAM" id="Phobius"/>
    </source>
</evidence>
<dbReference type="PANTHER" id="PTHR33876:SF4">
    <property type="entry name" value="CHLOROPLAST PROTEIN FOR GROWTH AND FERTILITY 2"/>
    <property type="match status" value="1"/>
</dbReference>
<keyword evidence="1" id="KW-1133">Transmembrane helix</keyword>
<gene>
    <name evidence="2" type="ORF">JM16_003529</name>
</gene>
<keyword evidence="1" id="KW-0472">Membrane</keyword>
<feature type="transmembrane region" description="Helical" evidence="1">
    <location>
        <begin position="278"/>
        <end position="303"/>
    </location>
</feature>
<dbReference type="Proteomes" id="UP000785171">
    <property type="component" value="Unassembled WGS sequence"/>
</dbReference>
<feature type="transmembrane region" description="Helical" evidence="1">
    <location>
        <begin position="146"/>
        <end position="164"/>
    </location>
</feature>
<proteinExistence type="predicted"/>
<keyword evidence="1" id="KW-0812">Transmembrane</keyword>
<reference evidence="2" key="2">
    <citation type="submission" date="2020-06" db="EMBL/GenBank/DDBJ databases">
        <authorList>
            <person name="Studholme D.J."/>
        </authorList>
    </citation>
    <scope>NUCLEOTIDE SEQUENCE</scope>
    <source>
        <strain evidence="2">NZFS 2646</strain>
    </source>
</reference>
<name>A0A8T0M4M8_9STRA</name>
<dbReference type="AlphaFoldDB" id="A0A8T0M4M8"/>
<evidence type="ECO:0000313" key="2">
    <source>
        <dbReference type="EMBL" id="KAG2527201.1"/>
    </source>
</evidence>
<feature type="transmembrane region" description="Helical" evidence="1">
    <location>
        <begin position="315"/>
        <end position="336"/>
    </location>
</feature>